<comment type="caution">
    <text evidence="1">The sequence shown here is derived from an EMBL/GenBank/DDBJ whole genome shotgun (WGS) entry which is preliminary data.</text>
</comment>
<dbReference type="Proteomes" id="UP001157502">
    <property type="component" value="Chromosome 10"/>
</dbReference>
<keyword evidence="2" id="KW-1185">Reference proteome</keyword>
<gene>
    <name evidence="1" type="ORF">DPEC_G00123220</name>
</gene>
<accession>A0ACC2GQT0</accession>
<protein>
    <submittedName>
        <fullName evidence="1">Uncharacterized protein</fullName>
    </submittedName>
</protein>
<dbReference type="EMBL" id="CM055737">
    <property type="protein sequence ID" value="KAJ8005952.1"/>
    <property type="molecule type" value="Genomic_DNA"/>
</dbReference>
<sequence length="148" mass="16623">MPASREGVRNRELRCQVPRWPKLERGPDFLEPYCYVEKQACPPCPCATQTDGGEQSGEARRRWMFPGGNKPACASADTPGTVLARRGSVGRRWCVCFVVLPAPTPRHNVVVFPASCARRRVRAPLLGPFVHWFFGARMHSSRLVNNYV</sequence>
<proteinExistence type="predicted"/>
<reference evidence="1" key="1">
    <citation type="submission" date="2021-05" db="EMBL/GenBank/DDBJ databases">
        <authorList>
            <person name="Pan Q."/>
            <person name="Jouanno E."/>
            <person name="Zahm M."/>
            <person name="Klopp C."/>
            <person name="Cabau C."/>
            <person name="Louis A."/>
            <person name="Berthelot C."/>
            <person name="Parey E."/>
            <person name="Roest Crollius H."/>
            <person name="Montfort J."/>
            <person name="Robinson-Rechavi M."/>
            <person name="Bouchez O."/>
            <person name="Lampietro C."/>
            <person name="Lopez Roques C."/>
            <person name="Donnadieu C."/>
            <person name="Postlethwait J."/>
            <person name="Bobe J."/>
            <person name="Dillon D."/>
            <person name="Chandos A."/>
            <person name="von Hippel F."/>
            <person name="Guiguen Y."/>
        </authorList>
    </citation>
    <scope>NUCLEOTIDE SEQUENCE</scope>
    <source>
        <strain evidence="1">YG-Jan2019</strain>
    </source>
</reference>
<evidence type="ECO:0000313" key="2">
    <source>
        <dbReference type="Proteomes" id="UP001157502"/>
    </source>
</evidence>
<name>A0ACC2GQT0_DALPE</name>
<organism evidence="1 2">
    <name type="scientific">Dallia pectoralis</name>
    <name type="common">Alaska blackfish</name>
    <dbReference type="NCBI Taxonomy" id="75939"/>
    <lineage>
        <taxon>Eukaryota</taxon>
        <taxon>Metazoa</taxon>
        <taxon>Chordata</taxon>
        <taxon>Craniata</taxon>
        <taxon>Vertebrata</taxon>
        <taxon>Euteleostomi</taxon>
        <taxon>Actinopterygii</taxon>
        <taxon>Neopterygii</taxon>
        <taxon>Teleostei</taxon>
        <taxon>Protacanthopterygii</taxon>
        <taxon>Esociformes</taxon>
        <taxon>Umbridae</taxon>
        <taxon>Dallia</taxon>
    </lineage>
</organism>
<evidence type="ECO:0000313" key="1">
    <source>
        <dbReference type="EMBL" id="KAJ8005952.1"/>
    </source>
</evidence>